<feature type="transmembrane region" description="Helical" evidence="1">
    <location>
        <begin position="9"/>
        <end position="28"/>
    </location>
</feature>
<reference evidence="2" key="1">
    <citation type="submission" date="2022-01" db="EMBL/GenBank/DDBJ databases">
        <title>Paenibacillus spongiae sp. nov., isolated from marine sponge.</title>
        <authorList>
            <person name="Li Z."/>
            <person name="Zhang M."/>
        </authorList>
    </citation>
    <scope>NUCLEOTIDE SEQUENCE</scope>
    <source>
        <strain evidence="2">PHS-Z3</strain>
    </source>
</reference>
<feature type="transmembrane region" description="Helical" evidence="1">
    <location>
        <begin position="34"/>
        <end position="55"/>
    </location>
</feature>
<evidence type="ECO:0000313" key="3">
    <source>
        <dbReference type="Proteomes" id="UP001057877"/>
    </source>
</evidence>
<evidence type="ECO:0000313" key="2">
    <source>
        <dbReference type="EMBL" id="UVI33178.1"/>
    </source>
</evidence>
<keyword evidence="1" id="KW-1133">Transmembrane helix</keyword>
<accession>A0ABY5SLQ2</accession>
<evidence type="ECO:0000256" key="1">
    <source>
        <dbReference type="SAM" id="Phobius"/>
    </source>
</evidence>
<organism evidence="2 3">
    <name type="scientific">Paenibacillus spongiae</name>
    <dbReference type="NCBI Taxonomy" id="2909671"/>
    <lineage>
        <taxon>Bacteria</taxon>
        <taxon>Bacillati</taxon>
        <taxon>Bacillota</taxon>
        <taxon>Bacilli</taxon>
        <taxon>Bacillales</taxon>
        <taxon>Paenibacillaceae</taxon>
        <taxon>Paenibacillus</taxon>
    </lineage>
</organism>
<sequence length="115" mass="12731">MEWVKYANLGLRFIMELCALFAIGYWGFHTGSGYVVKIILGLGLPMLAAIIWGMFVSPKASIPTTGFIRLLLEIGVFGAGGIALYAEKHYKLALIYGIVMIVNLSLTYFWKQHAA</sequence>
<dbReference type="Proteomes" id="UP001057877">
    <property type="component" value="Chromosome"/>
</dbReference>
<feature type="transmembrane region" description="Helical" evidence="1">
    <location>
        <begin position="67"/>
        <end position="86"/>
    </location>
</feature>
<protein>
    <submittedName>
        <fullName evidence="2">YrdB family protein</fullName>
    </submittedName>
</protein>
<keyword evidence="3" id="KW-1185">Reference proteome</keyword>
<feature type="transmembrane region" description="Helical" evidence="1">
    <location>
        <begin position="92"/>
        <end position="110"/>
    </location>
</feature>
<gene>
    <name evidence="2" type="ORF">L1F29_15635</name>
</gene>
<keyword evidence="1" id="KW-0472">Membrane</keyword>
<dbReference type="EMBL" id="CP091430">
    <property type="protein sequence ID" value="UVI33178.1"/>
    <property type="molecule type" value="Genomic_DNA"/>
</dbReference>
<dbReference type="RefSeq" id="WP_258389231.1">
    <property type="nucleotide sequence ID" value="NZ_CP091430.1"/>
</dbReference>
<keyword evidence="1" id="KW-0812">Transmembrane</keyword>
<dbReference type="Pfam" id="PF10823">
    <property type="entry name" value="DUF2568"/>
    <property type="match status" value="1"/>
</dbReference>
<dbReference type="InterPro" id="IPR021214">
    <property type="entry name" value="DUF2568"/>
</dbReference>
<proteinExistence type="predicted"/>
<name>A0ABY5SLQ2_9BACL</name>